<name>A0ABD1P765_9LAMI</name>
<evidence type="ECO:0000313" key="2">
    <source>
        <dbReference type="Proteomes" id="UP001604277"/>
    </source>
</evidence>
<proteinExistence type="predicted"/>
<dbReference type="AlphaFoldDB" id="A0ABD1P765"/>
<keyword evidence="2" id="KW-1185">Reference proteome</keyword>
<gene>
    <name evidence="1" type="ORF">Fot_55250</name>
</gene>
<organism evidence="1 2">
    <name type="scientific">Forsythia ovata</name>
    <dbReference type="NCBI Taxonomy" id="205694"/>
    <lineage>
        <taxon>Eukaryota</taxon>
        <taxon>Viridiplantae</taxon>
        <taxon>Streptophyta</taxon>
        <taxon>Embryophyta</taxon>
        <taxon>Tracheophyta</taxon>
        <taxon>Spermatophyta</taxon>
        <taxon>Magnoliopsida</taxon>
        <taxon>eudicotyledons</taxon>
        <taxon>Gunneridae</taxon>
        <taxon>Pentapetalae</taxon>
        <taxon>asterids</taxon>
        <taxon>lamiids</taxon>
        <taxon>Lamiales</taxon>
        <taxon>Oleaceae</taxon>
        <taxon>Forsythieae</taxon>
        <taxon>Forsythia</taxon>
    </lineage>
</organism>
<evidence type="ECO:0000313" key="1">
    <source>
        <dbReference type="EMBL" id="KAL2458964.1"/>
    </source>
</evidence>
<sequence>MGDDEEWAYLFQETLSNPLIDLYSLILLISNVINLKITKVLDVTNFPFSERKYGFGGLSIFDCLFSLLEITGDSGALTPATSIPANWSLPRFRSPARFIFGPCGLLILPSISLSSTIGPSAQLIPRLPSQPKLVVAQPPVTGATLFQTLWVANLAVNLSLLHFAPSATNSRAVGSFVNSGLVRNKQPELSFAHSGKKKN</sequence>
<accession>A0ABD1P765</accession>
<protein>
    <submittedName>
        <fullName evidence="1">Uncharacterized protein</fullName>
    </submittedName>
</protein>
<dbReference type="Proteomes" id="UP001604277">
    <property type="component" value="Unassembled WGS sequence"/>
</dbReference>
<reference evidence="2" key="1">
    <citation type="submission" date="2024-07" db="EMBL/GenBank/DDBJ databases">
        <title>Two chromosome-level genome assemblies of Korean endemic species Abeliophyllum distichum and Forsythia ovata (Oleaceae).</title>
        <authorList>
            <person name="Jang H."/>
        </authorList>
    </citation>
    <scope>NUCLEOTIDE SEQUENCE [LARGE SCALE GENOMIC DNA]</scope>
</reference>
<dbReference type="EMBL" id="JBFOLJ010000025">
    <property type="protein sequence ID" value="KAL2458964.1"/>
    <property type="molecule type" value="Genomic_DNA"/>
</dbReference>
<comment type="caution">
    <text evidence="1">The sequence shown here is derived from an EMBL/GenBank/DDBJ whole genome shotgun (WGS) entry which is preliminary data.</text>
</comment>